<dbReference type="GO" id="GO:0046872">
    <property type="term" value="F:metal ion binding"/>
    <property type="evidence" value="ECO:0007669"/>
    <property type="project" value="UniProtKB-UniRule"/>
</dbReference>
<evidence type="ECO:0000313" key="15">
    <source>
        <dbReference type="Proteomes" id="UP000320643"/>
    </source>
</evidence>
<comment type="similarity">
    <text evidence="12">Belongs to the CRISPR-associated Cas9 family.</text>
</comment>
<feature type="domain" description="HNH Cas9-type" evidence="13">
    <location>
        <begin position="792"/>
        <end position="959"/>
    </location>
</feature>
<evidence type="ECO:0000256" key="10">
    <source>
        <dbReference type="ARBA" id="ARBA00023211"/>
    </source>
</evidence>
<keyword evidence="2 12" id="KW-0540">Nuclease</keyword>
<keyword evidence="9 12" id="KW-0238">DNA-binding</keyword>
<comment type="function">
    <text evidence="12">CRISPR (clustered regularly interspaced short palindromic repeat) is an adaptive immune system that provides protection against mobile genetic elements (viruses, transposable elements and conjugative plasmids). CRISPR clusters contain spacers, sequences complementary to antecedent mobile elements, and target invading nucleic acids. CRISPR clusters are transcribed and processed into CRISPR RNA (crRNA). In type II CRISPR systems correct processing of pre-crRNA requires a trans-encoded small RNA (tracrRNA), endogenous ribonuclease 3 (rnc) and this protein. The tracrRNA serves as a guide for ribonuclease 3-aided processing of pre-crRNA. Subsequently Cas9/crRNA/tracrRNA endonucleolytically cleaves linear or circular dsDNA target complementary to the spacer; Cas9 is inactive in the absence of the 2 guide RNAs (gRNA). Cas9 recognizes the protospacer adjacent motif (PAM) in the CRISPR repeat sequences to help distinguish self versus nonself, as targets within the bacterial CRISPR locus do not have PAMs. PAM recognition is also required for catalytic activity.</text>
</comment>
<dbReference type="Gene3D" id="1.10.30.50">
    <property type="match status" value="1"/>
</dbReference>
<dbReference type="HAMAP" id="MF_01480">
    <property type="entry name" value="Cas9"/>
    <property type="match status" value="1"/>
</dbReference>
<sequence>MRNILGLDVGTNSVGWALVNSDLENRSGRIKGAGSRVIPMSQDVLGKFDSGVSISQTAERTKYRGARRLVQRFLLRRERLHRVLNILNFLPSHYSEAIDFDKHFGQFKPEREEKLSSYKDMTGKNQFLFKESYNEMLTLFRAQFPDLKKVPYDLTIYYLRKKALTERISGQELVWILLNFNQKRGYYQLRGEEEEENKGKLVRFYSLMVTNVIDTNEKNKAGQTLFNIVLENGWDFIKPSSSNVEWAGKVKEFIITTEVEDDGITPKKDKEGREKRSFRAPLENDWTLIKTKTEQDIKSSGKTPGHYIFDALLKDPAQKINGKLVRTIERYYYKEELKQILETQSSFHQELSDEKLYGDCINELYKRNEAHKNNIKSRGFAYLFLEDIIFYQRPLKSKISLISDCSFEQHPLKDKKGNLVRNENGQPILKPLKCIARSNPIFQEFRLLQFVKNLSIYERELTNDGKIEFDVDVTAKYLPTVNDLEELFLWLNDKAEISQKQLLSYPRFKLKEEKFRWNFPEDKIYPCNETRSQFLRAASKIEALDESFFSSGIMQDLWHILYSVTDKIEIEKAIGSFAKKHNLPEDFIPAFSKLKPYKKEYGAYSEKATKKLLQLMRFGNQWNGSVIHPGTLKRIDKIQTGEFDEKIGNRVREKAIHLNKLSDFQGLPLWLASYIVYDRHSEASDLAKWEHPADVERFLKNDFRQHALRNPIVEQVIRETLRVVKDIWQHYGDGAANFFDEIHIELGREMKNPAKKREQIAKKIAENENTNLRIKAILTELKNDGNISVRPYSPGQQEILKLYEEGVYSKEIRKDKLEELDKIRKNAKPTPSEINKYKLWLEQGYISPYTGKMIPLSQLFTTKYQVEHIIPQSRFFDDSLSNKVICESEINDLKGNDTGLEFIIKNSGRIVTLSGGERVTIFTKEAYNQHINSYYSKHKDKQKRLLSEDIPESFINRQLNDTKYISKVIKMLLSRIVREDDEQESTSKHVITLNGAITSRMKQDWGLNDVWNELITPRFERLNRMTDSNDFGRLELKKDAFGNTGKQVFQTTVPDEIARGFNRKRIDHRHHALDALVIACVNRTHINYLNNLNARDEDDKTVKYELRNKICFKDKTDNSGNYQWKFHKPWESFTSDTKSVLDKAVVSFKQNTRVINKTTNKHLAWVEEEGHLQKASVSQHKGDNWAIRKPMHAETVSGKVFLKRVKQNPVAIATVLEKIDLIVDKEIKKKIKEIVTLYPNNTEGLKKYLKANPVKIGDKIIDRVLIYETIEATATRKVLDISFDEKKIEKITDTGIQKILLNHLRQEKYQTVTNESGKKIASHEAAFSEDGLDDLNKNIVILNDGKNHQPIIKVRVFEEGGKFRLGSNGAKRDKYVDTAKGTNLFFAIYKSANGKRDYKTIPLNEVIESQKLGALEKLKPSRSSIPATYTDKNNLEYTLLFYLNPNDLVYVPTPEEIGNSDQIDIHNLTKEQVSRIYRMEKTSGKECYFIQNNIADLIAPYDPKLKFGEFGSQNKLQISVDGLKISESCLKLDITRLGRIKKIYP</sequence>
<keyword evidence="8 12" id="KW-0051">Antiviral defense</keyword>
<dbReference type="GO" id="GO:0004519">
    <property type="term" value="F:endonuclease activity"/>
    <property type="evidence" value="ECO:0007669"/>
    <property type="project" value="UniProtKB-UniRule"/>
</dbReference>
<comment type="cofactor">
    <cofactor evidence="1 12">
        <name>Mg(2+)</name>
        <dbReference type="ChEBI" id="CHEBI:18420"/>
    </cofactor>
</comment>
<evidence type="ECO:0000256" key="7">
    <source>
        <dbReference type="ARBA" id="ARBA00022884"/>
    </source>
</evidence>
<evidence type="ECO:0000256" key="8">
    <source>
        <dbReference type="ARBA" id="ARBA00023118"/>
    </source>
</evidence>
<dbReference type="RefSeq" id="WP_143373552.1">
    <property type="nucleotide sequence ID" value="NZ_VJVZ01000007.1"/>
</dbReference>
<evidence type="ECO:0000256" key="6">
    <source>
        <dbReference type="ARBA" id="ARBA00022842"/>
    </source>
</evidence>
<dbReference type="GO" id="GO:0016787">
    <property type="term" value="F:hydrolase activity"/>
    <property type="evidence" value="ECO:0007669"/>
    <property type="project" value="UniProtKB-KW"/>
</dbReference>
<evidence type="ECO:0000256" key="2">
    <source>
        <dbReference type="ARBA" id="ARBA00022722"/>
    </source>
</evidence>
<evidence type="ECO:0000259" key="13">
    <source>
        <dbReference type="PROSITE" id="PS51749"/>
    </source>
</evidence>
<dbReference type="InterPro" id="IPR041383">
    <property type="entry name" value="RuvC_III"/>
</dbReference>
<comment type="subunit">
    <text evidence="11 12">Monomer. Binds crRNA and tracrRNA.</text>
</comment>
<keyword evidence="6 12" id="KW-0460">Magnesium</keyword>
<evidence type="ECO:0000256" key="5">
    <source>
        <dbReference type="ARBA" id="ARBA00022801"/>
    </source>
</evidence>
<comment type="caution">
    <text evidence="14">The sequence shown here is derived from an EMBL/GenBank/DDBJ whole genome shotgun (WGS) entry which is preliminary data.</text>
</comment>
<dbReference type="Proteomes" id="UP000320643">
    <property type="component" value="Unassembled WGS sequence"/>
</dbReference>
<evidence type="ECO:0000256" key="3">
    <source>
        <dbReference type="ARBA" id="ARBA00022723"/>
    </source>
</evidence>
<dbReference type="Pfam" id="PF13395">
    <property type="entry name" value="HNH_4"/>
    <property type="match status" value="1"/>
</dbReference>
<protein>
    <recommendedName>
        <fullName evidence="12">CRISPR-associated endonuclease Cas9</fullName>
        <ecNumber evidence="12">3.1.-.-</ecNumber>
    </recommendedName>
</protein>
<name>A0A552V008_9FLAO</name>
<dbReference type="Gene3D" id="3.30.420.10">
    <property type="entry name" value="Ribonuclease H-like superfamily/Ribonuclease H"/>
    <property type="match status" value="3"/>
</dbReference>
<dbReference type="InterPro" id="IPR033114">
    <property type="entry name" value="HNH_CAS9"/>
</dbReference>
<reference evidence="14 15" key="1">
    <citation type="submission" date="2019-07" db="EMBL/GenBank/DDBJ databases">
        <title>Flavobacterium sp. nov., isolated from glacier ice.</title>
        <authorList>
            <person name="Liu Q."/>
            <person name="Xin Y.-H."/>
        </authorList>
    </citation>
    <scope>NUCLEOTIDE SEQUENCE [LARGE SCALE GENOMIC DNA]</scope>
    <source>
        <strain evidence="14 15">ZT4R6</strain>
    </source>
</reference>
<dbReference type="Pfam" id="PF16593">
    <property type="entry name" value="Cas9-BH"/>
    <property type="match status" value="1"/>
</dbReference>
<dbReference type="GO" id="GO:0051607">
    <property type="term" value="P:defense response to virus"/>
    <property type="evidence" value="ECO:0007669"/>
    <property type="project" value="UniProtKB-UniRule"/>
</dbReference>
<feature type="binding site" evidence="12">
    <location>
        <position position="1071"/>
    </location>
    <ligand>
        <name>Mg(2+)</name>
        <dbReference type="ChEBI" id="CHEBI:18420"/>
        <label>2</label>
    </ligand>
</feature>
<dbReference type="InterPro" id="IPR032239">
    <property type="entry name" value="Cas9-BH"/>
</dbReference>
<organism evidence="14 15">
    <name type="scientific">Flavobacterium zepuense</name>
    <dbReference type="NCBI Taxonomy" id="2593302"/>
    <lineage>
        <taxon>Bacteria</taxon>
        <taxon>Pseudomonadati</taxon>
        <taxon>Bacteroidota</taxon>
        <taxon>Flavobacteriia</taxon>
        <taxon>Flavobacteriales</taxon>
        <taxon>Flavobacteriaceae</taxon>
        <taxon>Flavobacterium</taxon>
    </lineage>
</organism>
<keyword evidence="4 12" id="KW-0255">Endonuclease</keyword>
<dbReference type="NCBIfam" id="TIGR01865">
    <property type="entry name" value="cas_Csn1"/>
    <property type="match status" value="1"/>
</dbReference>
<evidence type="ECO:0000256" key="12">
    <source>
        <dbReference type="HAMAP-Rule" id="MF_01480"/>
    </source>
</evidence>
<feature type="active site" description="For RuvC-like nuclease domain" evidence="12">
    <location>
        <position position="8"/>
    </location>
</feature>
<feature type="binding site" evidence="12">
    <location>
        <position position="749"/>
    </location>
    <ligand>
        <name>Mg(2+)</name>
        <dbReference type="ChEBI" id="CHEBI:18420"/>
        <label>2</label>
    </ligand>
</feature>
<feature type="binding site" evidence="12">
    <location>
        <position position="8"/>
    </location>
    <ligand>
        <name>Mg(2+)</name>
        <dbReference type="ChEBI" id="CHEBI:18420"/>
        <label>2</label>
    </ligand>
</feature>
<dbReference type="EC" id="3.1.-.-" evidence="12"/>
<dbReference type="InterPro" id="IPR003615">
    <property type="entry name" value="HNH_nuc"/>
</dbReference>
<accession>A0A552V008</accession>
<keyword evidence="3 12" id="KW-0479">Metal-binding</keyword>
<dbReference type="OrthoDB" id="9777169at2"/>
<dbReference type="InterPro" id="IPR036397">
    <property type="entry name" value="RNaseH_sf"/>
</dbReference>
<dbReference type="GO" id="GO:0043571">
    <property type="term" value="P:maintenance of CRISPR repeat elements"/>
    <property type="evidence" value="ECO:0007669"/>
    <property type="project" value="UniProtKB-UniRule"/>
</dbReference>
<dbReference type="PROSITE" id="PS51749">
    <property type="entry name" value="HNH_CAS9"/>
    <property type="match status" value="1"/>
</dbReference>
<evidence type="ECO:0000256" key="9">
    <source>
        <dbReference type="ARBA" id="ARBA00023125"/>
    </source>
</evidence>
<evidence type="ECO:0000256" key="4">
    <source>
        <dbReference type="ARBA" id="ARBA00022759"/>
    </source>
</evidence>
<dbReference type="GO" id="GO:0003723">
    <property type="term" value="F:RNA binding"/>
    <property type="evidence" value="ECO:0007669"/>
    <property type="project" value="UniProtKB-UniRule"/>
</dbReference>
<proteinExistence type="inferred from homology"/>
<feature type="active site" description="Proton acceptor for HNH nuclease domain" evidence="12">
    <location>
        <position position="868"/>
    </location>
</feature>
<dbReference type="InterPro" id="IPR028629">
    <property type="entry name" value="Cas9"/>
</dbReference>
<evidence type="ECO:0000256" key="1">
    <source>
        <dbReference type="ARBA" id="ARBA00001946"/>
    </source>
</evidence>
<gene>
    <name evidence="12" type="primary">cas9</name>
    <name evidence="14" type="ORF">FMM05_11605</name>
</gene>
<keyword evidence="7 12" id="KW-0694">RNA-binding</keyword>
<evidence type="ECO:0000256" key="11">
    <source>
        <dbReference type="ARBA" id="ARBA00046380"/>
    </source>
</evidence>
<feature type="binding site" evidence="12">
    <location>
        <position position="745"/>
    </location>
    <ligand>
        <name>Mg(2+)</name>
        <dbReference type="ChEBI" id="CHEBI:18420"/>
        <label>1</label>
    </ligand>
</feature>
<dbReference type="GO" id="GO:0003677">
    <property type="term" value="F:DNA binding"/>
    <property type="evidence" value="ECO:0007669"/>
    <property type="project" value="UniProtKB-UniRule"/>
</dbReference>
<feature type="binding site" evidence="12">
    <location>
        <position position="749"/>
    </location>
    <ligand>
        <name>Mg(2+)</name>
        <dbReference type="ChEBI" id="CHEBI:18420"/>
        <label>1</label>
    </ligand>
</feature>
<dbReference type="EMBL" id="VJVZ01000007">
    <property type="protein sequence ID" value="TRW23804.1"/>
    <property type="molecule type" value="Genomic_DNA"/>
</dbReference>
<evidence type="ECO:0000313" key="14">
    <source>
        <dbReference type="EMBL" id="TRW23804.1"/>
    </source>
</evidence>
<comment type="domain">
    <text evidence="12">Has 2 endonuclease domains. The discontinuous RuvC-like domain cleaves the target DNA noncomplementary to crRNA while the HNH nuclease domain cleaves the target DNA complementary to crRNA.</text>
</comment>
<dbReference type="Pfam" id="PF18541">
    <property type="entry name" value="RuvC_III"/>
    <property type="match status" value="1"/>
</dbReference>
<feature type="binding site" evidence="12">
    <location>
        <position position="8"/>
    </location>
    <ligand>
        <name>Mg(2+)</name>
        <dbReference type="ChEBI" id="CHEBI:18420"/>
        <label>1</label>
    </ligand>
</feature>
<keyword evidence="15" id="KW-1185">Reference proteome</keyword>
<keyword evidence="10" id="KW-0464">Manganese</keyword>
<keyword evidence="5 12" id="KW-0378">Hydrolase</keyword>